<keyword evidence="8" id="KW-0460">Magnesium</keyword>
<dbReference type="InterPro" id="IPR043519">
    <property type="entry name" value="NT_sf"/>
</dbReference>
<gene>
    <name evidence="11" type="ORF">ENT96_01855</name>
</gene>
<dbReference type="PANTHER" id="PTHR33571:SF12">
    <property type="entry name" value="BSL3053 PROTEIN"/>
    <property type="match status" value="1"/>
</dbReference>
<dbReference type="SUPFAM" id="SSF81301">
    <property type="entry name" value="Nucleotidyltransferase"/>
    <property type="match status" value="1"/>
</dbReference>
<keyword evidence="2" id="KW-1277">Toxin-antitoxin system</keyword>
<dbReference type="GO" id="GO:0016779">
    <property type="term" value="F:nucleotidyltransferase activity"/>
    <property type="evidence" value="ECO:0007669"/>
    <property type="project" value="UniProtKB-KW"/>
</dbReference>
<keyword evidence="4" id="KW-0548">Nucleotidyltransferase</keyword>
<evidence type="ECO:0000256" key="5">
    <source>
        <dbReference type="ARBA" id="ARBA00022723"/>
    </source>
</evidence>
<dbReference type="GO" id="GO:0046872">
    <property type="term" value="F:metal ion binding"/>
    <property type="evidence" value="ECO:0007669"/>
    <property type="project" value="UniProtKB-KW"/>
</dbReference>
<dbReference type="InterPro" id="IPR002934">
    <property type="entry name" value="Polymerase_NTP_transf_dom"/>
</dbReference>
<dbReference type="InterPro" id="IPR052038">
    <property type="entry name" value="Type-VII_TA_antitoxin"/>
</dbReference>
<dbReference type="Gene3D" id="3.30.460.10">
    <property type="entry name" value="Beta Polymerase, domain 2"/>
    <property type="match status" value="1"/>
</dbReference>
<evidence type="ECO:0000256" key="9">
    <source>
        <dbReference type="ARBA" id="ARBA00038276"/>
    </source>
</evidence>
<evidence type="ECO:0000256" key="1">
    <source>
        <dbReference type="ARBA" id="ARBA00001946"/>
    </source>
</evidence>
<keyword evidence="6" id="KW-0547">Nucleotide-binding</keyword>
<dbReference type="AlphaFoldDB" id="A0A7V4ABU2"/>
<evidence type="ECO:0000256" key="6">
    <source>
        <dbReference type="ARBA" id="ARBA00022741"/>
    </source>
</evidence>
<keyword evidence="3 11" id="KW-0808">Transferase</keyword>
<proteinExistence type="inferred from homology"/>
<sequence length="98" mass="11340">MKTLDEIKSILRELKSEIEKRYRAELIGIFGSYVRGEQKKRSDLDVLVKFHSGATLFDFVGLALFLEEKVGIKNVDVVPYDTLRPEINEHVIKEVVYI</sequence>
<keyword evidence="7" id="KW-0067">ATP-binding</keyword>
<evidence type="ECO:0000256" key="8">
    <source>
        <dbReference type="ARBA" id="ARBA00022842"/>
    </source>
</evidence>
<evidence type="ECO:0000313" key="11">
    <source>
        <dbReference type="EMBL" id="HGM97779.1"/>
    </source>
</evidence>
<dbReference type="PANTHER" id="PTHR33571">
    <property type="entry name" value="SSL8005 PROTEIN"/>
    <property type="match status" value="1"/>
</dbReference>
<organism evidence="11">
    <name type="scientific">candidate division WOR-3 bacterium</name>
    <dbReference type="NCBI Taxonomy" id="2052148"/>
    <lineage>
        <taxon>Bacteria</taxon>
        <taxon>Bacteria division WOR-3</taxon>
    </lineage>
</organism>
<evidence type="ECO:0000256" key="2">
    <source>
        <dbReference type="ARBA" id="ARBA00022649"/>
    </source>
</evidence>
<evidence type="ECO:0000256" key="3">
    <source>
        <dbReference type="ARBA" id="ARBA00022679"/>
    </source>
</evidence>
<comment type="similarity">
    <text evidence="9">Belongs to the MntA antitoxin family.</text>
</comment>
<evidence type="ECO:0000256" key="4">
    <source>
        <dbReference type="ARBA" id="ARBA00022695"/>
    </source>
</evidence>
<dbReference type="GO" id="GO:0005524">
    <property type="term" value="F:ATP binding"/>
    <property type="evidence" value="ECO:0007669"/>
    <property type="project" value="UniProtKB-KW"/>
</dbReference>
<feature type="domain" description="Polymerase nucleotidyl transferase" evidence="10">
    <location>
        <begin position="11"/>
        <end position="97"/>
    </location>
</feature>
<dbReference type="CDD" id="cd05403">
    <property type="entry name" value="NT_KNTase_like"/>
    <property type="match status" value="1"/>
</dbReference>
<reference evidence="11" key="1">
    <citation type="journal article" date="2020" name="mSystems">
        <title>Genome- and Community-Level Interaction Insights into Carbon Utilization and Element Cycling Functions of Hydrothermarchaeota in Hydrothermal Sediment.</title>
        <authorList>
            <person name="Zhou Z."/>
            <person name="Liu Y."/>
            <person name="Xu W."/>
            <person name="Pan J."/>
            <person name="Luo Z.H."/>
            <person name="Li M."/>
        </authorList>
    </citation>
    <scope>NUCLEOTIDE SEQUENCE [LARGE SCALE GENOMIC DNA]</scope>
    <source>
        <strain evidence="11">SpSt-626</strain>
    </source>
</reference>
<evidence type="ECO:0000259" key="10">
    <source>
        <dbReference type="Pfam" id="PF01909"/>
    </source>
</evidence>
<comment type="caution">
    <text evidence="11">The sequence shown here is derived from an EMBL/GenBank/DDBJ whole genome shotgun (WGS) entry which is preliminary data.</text>
</comment>
<dbReference type="Pfam" id="PF01909">
    <property type="entry name" value="NTP_transf_2"/>
    <property type="match status" value="1"/>
</dbReference>
<protein>
    <submittedName>
        <fullName evidence="11">Nucleotidyltransferase</fullName>
    </submittedName>
</protein>
<accession>A0A7V4ABU2</accession>
<name>A0A7V4ABU2_UNCW3</name>
<comment type="cofactor">
    <cofactor evidence="1">
        <name>Mg(2+)</name>
        <dbReference type="ChEBI" id="CHEBI:18420"/>
    </cofactor>
</comment>
<dbReference type="EMBL" id="DTAR01000155">
    <property type="protein sequence ID" value="HGM97779.1"/>
    <property type="molecule type" value="Genomic_DNA"/>
</dbReference>
<keyword evidence="5" id="KW-0479">Metal-binding</keyword>
<evidence type="ECO:0000256" key="7">
    <source>
        <dbReference type="ARBA" id="ARBA00022840"/>
    </source>
</evidence>